<evidence type="ECO:0000313" key="4">
    <source>
        <dbReference type="EMBL" id="TWS21282.1"/>
    </source>
</evidence>
<dbReference type="Gene3D" id="3.40.50.720">
    <property type="entry name" value="NAD(P)-binding Rossmann-like Domain"/>
    <property type="match status" value="1"/>
</dbReference>
<organism evidence="4 5">
    <name type="scientific">Tsukamurella asaccharolytica</name>
    <dbReference type="NCBI Taxonomy" id="2592067"/>
    <lineage>
        <taxon>Bacteria</taxon>
        <taxon>Bacillati</taxon>
        <taxon>Actinomycetota</taxon>
        <taxon>Actinomycetes</taxon>
        <taxon>Mycobacteriales</taxon>
        <taxon>Tsukamurellaceae</taxon>
        <taxon>Tsukamurella</taxon>
    </lineage>
</organism>
<dbReference type="InterPro" id="IPR057326">
    <property type="entry name" value="KR_dom"/>
</dbReference>
<dbReference type="EMBL" id="VIGW01000001">
    <property type="protein sequence ID" value="TWS21282.1"/>
    <property type="molecule type" value="Genomic_DNA"/>
</dbReference>
<dbReference type="RefSeq" id="WP_146558849.1">
    <property type="nucleotide sequence ID" value="NZ_VIGW01000001.1"/>
</dbReference>
<evidence type="ECO:0000313" key="5">
    <source>
        <dbReference type="Proteomes" id="UP000317291"/>
    </source>
</evidence>
<dbReference type="PRINTS" id="PR00080">
    <property type="entry name" value="SDRFAMILY"/>
</dbReference>
<dbReference type="FunFam" id="3.40.50.720:FF:000084">
    <property type="entry name" value="Short-chain dehydrogenase reductase"/>
    <property type="match status" value="1"/>
</dbReference>
<comment type="caution">
    <text evidence="4">The sequence shown here is derived from an EMBL/GenBank/DDBJ whole genome shotgun (WGS) entry which is preliminary data.</text>
</comment>
<feature type="domain" description="Ketoreductase" evidence="3">
    <location>
        <begin position="15"/>
        <end position="208"/>
    </location>
</feature>
<dbReference type="SUPFAM" id="SSF51735">
    <property type="entry name" value="NAD(P)-binding Rossmann-fold domains"/>
    <property type="match status" value="1"/>
</dbReference>
<dbReference type="OrthoDB" id="3361211at2"/>
<dbReference type="Proteomes" id="UP000317291">
    <property type="component" value="Unassembled WGS sequence"/>
</dbReference>
<dbReference type="PRINTS" id="PR00081">
    <property type="entry name" value="GDHRDH"/>
</dbReference>
<keyword evidence="2" id="KW-0560">Oxidoreductase</keyword>
<evidence type="ECO:0000256" key="1">
    <source>
        <dbReference type="ARBA" id="ARBA00006484"/>
    </source>
</evidence>
<sequence length="265" mass="26451">MSNAPAGRDLGLDGAVVLVTGGVRGIGAGIARVFLRQGATVVVCARRAPANAVEADGAVAEFVAADVRAPEQVEALIAGIVERHGRLDVLVNNAGGAPFSDAATASPRFHEKVVGLNLLSPLLVAQHANAVMQEVGGGAIINVSSVSATRPSPGTAAYGAAKAGLDSLTGSLAVEWAPAVRVNALDVGMVRTEAAEQHYGDDAGIAAIGATVPLGRLAEPEEVGACAAFLASPLASYVTGATLLVHGGGERPAFLSAANADRDAR</sequence>
<reference evidence="4 5" key="1">
    <citation type="submission" date="2019-06" db="EMBL/GenBank/DDBJ databases">
        <title>Tsukamurella conjunctivitidis sp. nov., Tsukamurella assacharolytica sp. nov. and Tsukamurella sputae sp. nov. isolated from patients with conjunctivitis, bacteraemia (lymphoma) and respiratory infection (sputum) in Hong Kong.</title>
        <authorList>
            <person name="Teng J.L.L."/>
            <person name="Lee H.H."/>
            <person name="Fong J.Y.H."/>
            <person name="Fok K.M.N."/>
            <person name="Lau S.K.P."/>
            <person name="Woo P.C.Y."/>
        </authorList>
    </citation>
    <scope>NUCLEOTIDE SEQUENCE [LARGE SCALE GENOMIC DNA]</scope>
    <source>
        <strain evidence="4 5">HKU71</strain>
    </source>
</reference>
<accession>A0A5C5RF00</accession>
<evidence type="ECO:0000256" key="2">
    <source>
        <dbReference type="ARBA" id="ARBA00023002"/>
    </source>
</evidence>
<dbReference type="NCBIfam" id="NF005893">
    <property type="entry name" value="PRK07856.1"/>
    <property type="match status" value="1"/>
</dbReference>
<gene>
    <name evidence="4" type="ORF">FK529_01330</name>
</gene>
<dbReference type="Pfam" id="PF13561">
    <property type="entry name" value="adh_short_C2"/>
    <property type="match status" value="1"/>
</dbReference>
<dbReference type="PROSITE" id="PS00061">
    <property type="entry name" value="ADH_SHORT"/>
    <property type="match status" value="1"/>
</dbReference>
<dbReference type="GO" id="GO:0016491">
    <property type="term" value="F:oxidoreductase activity"/>
    <property type="evidence" value="ECO:0007669"/>
    <property type="project" value="UniProtKB-KW"/>
</dbReference>
<dbReference type="InterPro" id="IPR036291">
    <property type="entry name" value="NAD(P)-bd_dom_sf"/>
</dbReference>
<dbReference type="InterPro" id="IPR002347">
    <property type="entry name" value="SDR_fam"/>
</dbReference>
<evidence type="ECO:0000259" key="3">
    <source>
        <dbReference type="SMART" id="SM00822"/>
    </source>
</evidence>
<name>A0A5C5RF00_9ACTN</name>
<protein>
    <submittedName>
        <fullName evidence="4">SDR family oxidoreductase</fullName>
    </submittedName>
</protein>
<dbReference type="AlphaFoldDB" id="A0A5C5RF00"/>
<dbReference type="CDD" id="cd05233">
    <property type="entry name" value="SDR_c"/>
    <property type="match status" value="1"/>
</dbReference>
<dbReference type="InterPro" id="IPR020904">
    <property type="entry name" value="Sc_DH/Rdtase_CS"/>
</dbReference>
<proteinExistence type="inferred from homology"/>
<dbReference type="PANTHER" id="PTHR43639">
    <property type="entry name" value="OXIDOREDUCTASE, SHORT-CHAIN DEHYDROGENASE/REDUCTASE FAMILY (AFU_ORTHOLOGUE AFUA_5G02870)"/>
    <property type="match status" value="1"/>
</dbReference>
<comment type="similarity">
    <text evidence="1">Belongs to the short-chain dehydrogenases/reductases (SDR) family.</text>
</comment>
<keyword evidence="5" id="KW-1185">Reference proteome</keyword>
<dbReference type="SMART" id="SM00822">
    <property type="entry name" value="PKS_KR"/>
    <property type="match status" value="1"/>
</dbReference>
<dbReference type="PANTHER" id="PTHR43639:SF1">
    <property type="entry name" value="SHORT-CHAIN DEHYDROGENASE_REDUCTASE FAMILY PROTEIN"/>
    <property type="match status" value="1"/>
</dbReference>